<evidence type="ECO:0000313" key="2">
    <source>
        <dbReference type="Proteomes" id="UP000585507"/>
    </source>
</evidence>
<comment type="caution">
    <text evidence="1">The sequence shown here is derived from an EMBL/GenBank/DDBJ whole genome shotgun (WGS) entry which is preliminary data.</text>
</comment>
<evidence type="ECO:0000313" key="1">
    <source>
        <dbReference type="EMBL" id="MBB5533639.1"/>
    </source>
</evidence>
<dbReference type="RefSeq" id="WP_018323943.1">
    <property type="nucleotide sequence ID" value="NZ_JACHBK010000001.1"/>
</dbReference>
<sequence>MKARRIHLGLLYVAILVLIIATIPLAQFAGRQPMTVNHQQSTALTVRLNQGM</sequence>
<name>A0A7W8U6B1_9HYPH</name>
<dbReference type="EMBL" id="JACHBK010000001">
    <property type="protein sequence ID" value="MBB5533639.1"/>
    <property type="molecule type" value="Genomic_DNA"/>
</dbReference>
<accession>A0A7W8U6B1</accession>
<organism evidence="1 2">
    <name type="scientific">Rhizobium giardinii</name>
    <dbReference type="NCBI Taxonomy" id="56731"/>
    <lineage>
        <taxon>Bacteria</taxon>
        <taxon>Pseudomonadati</taxon>
        <taxon>Pseudomonadota</taxon>
        <taxon>Alphaproteobacteria</taxon>
        <taxon>Hyphomicrobiales</taxon>
        <taxon>Rhizobiaceae</taxon>
        <taxon>Rhizobium/Agrobacterium group</taxon>
        <taxon>Rhizobium</taxon>
    </lineage>
</organism>
<dbReference type="Proteomes" id="UP000585507">
    <property type="component" value="Unassembled WGS sequence"/>
</dbReference>
<protein>
    <submittedName>
        <fullName evidence="1">Uncharacterized protein</fullName>
    </submittedName>
</protein>
<keyword evidence="2" id="KW-1185">Reference proteome</keyword>
<proteinExistence type="predicted"/>
<reference evidence="1 2" key="1">
    <citation type="submission" date="2020-08" db="EMBL/GenBank/DDBJ databases">
        <title>Genomic Encyclopedia of Type Strains, Phase IV (KMG-V): Genome sequencing to study the core and pangenomes of soil and plant-associated prokaryotes.</title>
        <authorList>
            <person name="Whitman W."/>
        </authorList>
    </citation>
    <scope>NUCLEOTIDE SEQUENCE [LARGE SCALE GENOMIC DNA]</scope>
    <source>
        <strain evidence="1 2">SEMIA 4084</strain>
    </source>
</reference>
<dbReference type="AlphaFoldDB" id="A0A7W8U6B1"/>
<gene>
    <name evidence="1" type="ORF">GGD55_000300</name>
</gene>